<keyword evidence="4" id="KW-1185">Reference proteome</keyword>
<dbReference type="Pfam" id="PF12867">
    <property type="entry name" value="DinB_2"/>
    <property type="match status" value="1"/>
</dbReference>
<dbReference type="Gene3D" id="1.20.120.450">
    <property type="entry name" value="dinb family like domain"/>
    <property type="match status" value="1"/>
</dbReference>
<feature type="coiled-coil region" evidence="1">
    <location>
        <begin position="21"/>
        <end position="48"/>
    </location>
</feature>
<reference evidence="3" key="1">
    <citation type="submission" date="2020-05" db="EMBL/GenBank/DDBJ databases">
        <title>Genomic Encyclopedia of Type Strains, Phase IV (KMG-V): Genome sequencing to study the core and pangenomes of soil and plant-associated prokaryotes.</title>
        <authorList>
            <person name="Whitman W."/>
        </authorList>
    </citation>
    <scope>NUCLEOTIDE SEQUENCE</scope>
    <source>
        <strain evidence="3">16F</strain>
    </source>
</reference>
<sequence>MSLVFADFFWELCFNLNGMNAQEFLKKMQQQSREISDAVRKLQSENLERLIFKNDANQWNILECVEHLNLYAQFYIPQFEEQLYNNTTKPNADFKSGILGSYFCKSILPKENLKKIKTFQNKNPLNHKLSISVIDDFLNYQDRFALVLENAEKVDLNKIKIKTTIASFIRINLGDAMQFYVNHNIRHLHQISNLIKNFH</sequence>
<dbReference type="AlphaFoldDB" id="A0A8J8K7A2"/>
<dbReference type="EMBL" id="JABSNO010000002">
    <property type="protein sequence ID" value="NRS91291.1"/>
    <property type="molecule type" value="Genomic_DNA"/>
</dbReference>
<dbReference type="InterPro" id="IPR034660">
    <property type="entry name" value="DinB/YfiT-like"/>
</dbReference>
<dbReference type="Proteomes" id="UP000610746">
    <property type="component" value="Unassembled WGS sequence"/>
</dbReference>
<proteinExistence type="predicted"/>
<evidence type="ECO:0000313" key="3">
    <source>
        <dbReference type="EMBL" id="NRS91291.1"/>
    </source>
</evidence>
<organism evidence="3 4">
    <name type="scientific">Frigoriflavimonas asaccharolytica</name>
    <dbReference type="NCBI Taxonomy" id="2735899"/>
    <lineage>
        <taxon>Bacteria</taxon>
        <taxon>Pseudomonadati</taxon>
        <taxon>Bacteroidota</taxon>
        <taxon>Flavobacteriia</taxon>
        <taxon>Flavobacteriales</taxon>
        <taxon>Weeksellaceae</taxon>
        <taxon>Frigoriflavimonas</taxon>
    </lineage>
</organism>
<keyword evidence="1" id="KW-0175">Coiled coil</keyword>
<comment type="caution">
    <text evidence="3">The sequence shown here is derived from an EMBL/GenBank/DDBJ whole genome shotgun (WGS) entry which is preliminary data.</text>
</comment>
<dbReference type="InterPro" id="IPR024775">
    <property type="entry name" value="DinB-like"/>
</dbReference>
<accession>A0A8J8K7A2</accession>
<evidence type="ECO:0000259" key="2">
    <source>
        <dbReference type="Pfam" id="PF12867"/>
    </source>
</evidence>
<name>A0A8J8K7A2_9FLAO</name>
<dbReference type="SUPFAM" id="SSF109854">
    <property type="entry name" value="DinB/YfiT-like putative metalloenzymes"/>
    <property type="match status" value="1"/>
</dbReference>
<evidence type="ECO:0000256" key="1">
    <source>
        <dbReference type="SAM" id="Coils"/>
    </source>
</evidence>
<feature type="domain" description="DinB-like" evidence="2">
    <location>
        <begin position="53"/>
        <end position="191"/>
    </location>
</feature>
<gene>
    <name evidence="3" type="ORF">HNQ03_000357</name>
</gene>
<evidence type="ECO:0000313" key="4">
    <source>
        <dbReference type="Proteomes" id="UP000610746"/>
    </source>
</evidence>
<protein>
    <recommendedName>
        <fullName evidence="2">DinB-like domain-containing protein</fullName>
    </recommendedName>
</protein>